<keyword evidence="2" id="KW-1185">Reference proteome</keyword>
<evidence type="ECO:0000313" key="2">
    <source>
        <dbReference type="Proteomes" id="UP001060215"/>
    </source>
</evidence>
<comment type="caution">
    <text evidence="1">The sequence shown here is derived from an EMBL/GenBank/DDBJ whole genome shotgun (WGS) entry which is preliminary data.</text>
</comment>
<dbReference type="EMBL" id="CM045764">
    <property type="protein sequence ID" value="KAI8006077.1"/>
    <property type="molecule type" value="Genomic_DNA"/>
</dbReference>
<organism evidence="1 2">
    <name type="scientific">Camellia lanceoleosa</name>
    <dbReference type="NCBI Taxonomy" id="1840588"/>
    <lineage>
        <taxon>Eukaryota</taxon>
        <taxon>Viridiplantae</taxon>
        <taxon>Streptophyta</taxon>
        <taxon>Embryophyta</taxon>
        <taxon>Tracheophyta</taxon>
        <taxon>Spermatophyta</taxon>
        <taxon>Magnoliopsida</taxon>
        <taxon>eudicotyledons</taxon>
        <taxon>Gunneridae</taxon>
        <taxon>Pentapetalae</taxon>
        <taxon>asterids</taxon>
        <taxon>Ericales</taxon>
        <taxon>Theaceae</taxon>
        <taxon>Camellia</taxon>
    </lineage>
</organism>
<protein>
    <submittedName>
        <fullName evidence="1">Uncharacterized protein</fullName>
    </submittedName>
</protein>
<gene>
    <name evidence="1" type="ORF">LOK49_LG07G03290</name>
</gene>
<reference evidence="1 2" key="1">
    <citation type="journal article" date="2022" name="Plant J.">
        <title>Chromosome-level genome of Camellia lanceoleosa provides a valuable resource for understanding genome evolution and self-incompatibility.</title>
        <authorList>
            <person name="Gong W."/>
            <person name="Xiao S."/>
            <person name="Wang L."/>
            <person name="Liao Z."/>
            <person name="Chang Y."/>
            <person name="Mo W."/>
            <person name="Hu G."/>
            <person name="Li W."/>
            <person name="Zhao G."/>
            <person name="Zhu H."/>
            <person name="Hu X."/>
            <person name="Ji K."/>
            <person name="Xiang X."/>
            <person name="Song Q."/>
            <person name="Yuan D."/>
            <person name="Jin S."/>
            <person name="Zhang L."/>
        </authorList>
    </citation>
    <scope>NUCLEOTIDE SEQUENCE [LARGE SCALE GENOMIC DNA]</scope>
    <source>
        <strain evidence="1">SQ_2022a</strain>
    </source>
</reference>
<sequence>MISAITSMAGGLVAVGQHLCGFIYPKIKSMIRFRSNLEKLRKEMGNLLSLGNNLKGQIEAAERSGHVAAPAVTKWLEEFENIKNEVNSIEASVESNGGKCCPTTPSCCLGCTLGVKVDKNLIGVRRLIEATGHWVSK</sequence>
<dbReference type="Proteomes" id="UP001060215">
    <property type="component" value="Chromosome 7"/>
</dbReference>
<accession>A0ACC0GXZ4</accession>
<proteinExistence type="predicted"/>
<evidence type="ECO:0000313" key="1">
    <source>
        <dbReference type="EMBL" id="KAI8006077.1"/>
    </source>
</evidence>
<name>A0ACC0GXZ4_9ERIC</name>